<feature type="region of interest" description="Disordered" evidence="1">
    <location>
        <begin position="67"/>
        <end position="87"/>
    </location>
</feature>
<protein>
    <submittedName>
        <fullName evidence="2">Uncharacterized protein</fullName>
    </submittedName>
</protein>
<organism evidence="2 3">
    <name type="scientific">Aliiroseovarius zhejiangensis</name>
    <dbReference type="NCBI Taxonomy" id="1632025"/>
    <lineage>
        <taxon>Bacteria</taxon>
        <taxon>Pseudomonadati</taxon>
        <taxon>Pseudomonadota</taxon>
        <taxon>Alphaproteobacteria</taxon>
        <taxon>Rhodobacterales</taxon>
        <taxon>Paracoccaceae</taxon>
        <taxon>Aliiroseovarius</taxon>
    </lineage>
</organism>
<proteinExistence type="predicted"/>
<name>A0ABQ3JAA0_9RHOB</name>
<reference evidence="3" key="1">
    <citation type="journal article" date="2019" name="Int. J. Syst. Evol. Microbiol.">
        <title>The Global Catalogue of Microorganisms (GCM) 10K type strain sequencing project: providing services to taxonomists for standard genome sequencing and annotation.</title>
        <authorList>
            <consortium name="The Broad Institute Genomics Platform"/>
            <consortium name="The Broad Institute Genome Sequencing Center for Infectious Disease"/>
            <person name="Wu L."/>
            <person name="Ma J."/>
        </authorList>
    </citation>
    <scope>NUCLEOTIDE SEQUENCE [LARGE SCALE GENOMIC DNA]</scope>
    <source>
        <strain evidence="3">KCTC 42443</strain>
    </source>
</reference>
<gene>
    <name evidence="2" type="ORF">GCM10016455_30800</name>
</gene>
<evidence type="ECO:0000313" key="3">
    <source>
        <dbReference type="Proteomes" id="UP000609802"/>
    </source>
</evidence>
<evidence type="ECO:0000313" key="2">
    <source>
        <dbReference type="EMBL" id="GHF07591.1"/>
    </source>
</evidence>
<dbReference type="Proteomes" id="UP000609802">
    <property type="component" value="Unassembled WGS sequence"/>
</dbReference>
<sequence>MGPVSEYHRILPCVSTDARHREAAARRATRQETAMGSAYDPEVKPICRAKVVRGELTVSHRVEAGIGYQPAETDQEPNLPNAALQSF</sequence>
<evidence type="ECO:0000256" key="1">
    <source>
        <dbReference type="SAM" id="MobiDB-lite"/>
    </source>
</evidence>
<comment type="caution">
    <text evidence="2">The sequence shown here is derived from an EMBL/GenBank/DDBJ whole genome shotgun (WGS) entry which is preliminary data.</text>
</comment>
<dbReference type="EMBL" id="BNCH01000009">
    <property type="protein sequence ID" value="GHF07591.1"/>
    <property type="molecule type" value="Genomic_DNA"/>
</dbReference>
<keyword evidence="3" id="KW-1185">Reference proteome</keyword>
<accession>A0ABQ3JAA0</accession>